<proteinExistence type="predicted"/>
<dbReference type="Gramene" id="KOM55402">
    <property type="protein sequence ID" value="KOM55402"/>
    <property type="gene ID" value="LR48_Vigan10g129400"/>
</dbReference>
<protein>
    <submittedName>
        <fullName evidence="2">Uncharacterized protein</fullName>
    </submittedName>
</protein>
<evidence type="ECO:0000313" key="3">
    <source>
        <dbReference type="Proteomes" id="UP000053144"/>
    </source>
</evidence>
<feature type="region of interest" description="Disordered" evidence="1">
    <location>
        <begin position="32"/>
        <end position="144"/>
    </location>
</feature>
<sequence length="144" mass="15596">MSSSTRSNDEAGEGQGYAYDAAKLSSLMGSSILGSASERNEQERASEEGEVEMKVDAARGNTGGGYTGDRIVTSLETTQAAVTGQRDDEGRRRGQERQPATIAMSIGKKEERNDNTSSGSGGHRAQRRRSMRPREEEEDVGRHK</sequence>
<organism evidence="2 3">
    <name type="scientific">Phaseolus angularis</name>
    <name type="common">Azuki bean</name>
    <name type="synonym">Vigna angularis</name>
    <dbReference type="NCBI Taxonomy" id="3914"/>
    <lineage>
        <taxon>Eukaryota</taxon>
        <taxon>Viridiplantae</taxon>
        <taxon>Streptophyta</taxon>
        <taxon>Embryophyta</taxon>
        <taxon>Tracheophyta</taxon>
        <taxon>Spermatophyta</taxon>
        <taxon>Magnoliopsida</taxon>
        <taxon>eudicotyledons</taxon>
        <taxon>Gunneridae</taxon>
        <taxon>Pentapetalae</taxon>
        <taxon>rosids</taxon>
        <taxon>fabids</taxon>
        <taxon>Fabales</taxon>
        <taxon>Fabaceae</taxon>
        <taxon>Papilionoideae</taxon>
        <taxon>50 kb inversion clade</taxon>
        <taxon>NPAAA clade</taxon>
        <taxon>indigoferoid/millettioid clade</taxon>
        <taxon>Phaseoleae</taxon>
        <taxon>Vigna</taxon>
    </lineage>
</organism>
<feature type="compositionally biased region" description="Basic and acidic residues" evidence="1">
    <location>
        <begin position="38"/>
        <end position="57"/>
    </location>
</feature>
<dbReference type="EMBL" id="CM003380">
    <property type="protein sequence ID" value="KOM55402.1"/>
    <property type="molecule type" value="Genomic_DNA"/>
</dbReference>
<dbReference type="Proteomes" id="UP000053144">
    <property type="component" value="Chromosome 10"/>
</dbReference>
<name>A0A0L9VKF3_PHAAN</name>
<gene>
    <name evidence="2" type="ORF">LR48_Vigan10g129400</name>
</gene>
<feature type="compositionally biased region" description="Basic and acidic residues" evidence="1">
    <location>
        <begin position="85"/>
        <end position="96"/>
    </location>
</feature>
<accession>A0A0L9VKF3</accession>
<evidence type="ECO:0000313" key="2">
    <source>
        <dbReference type="EMBL" id="KOM55402.1"/>
    </source>
</evidence>
<reference evidence="3" key="1">
    <citation type="journal article" date="2015" name="Proc. Natl. Acad. Sci. U.S.A.">
        <title>Genome sequencing of adzuki bean (Vigna angularis) provides insight into high starch and low fat accumulation and domestication.</title>
        <authorList>
            <person name="Yang K."/>
            <person name="Tian Z."/>
            <person name="Chen C."/>
            <person name="Luo L."/>
            <person name="Zhao B."/>
            <person name="Wang Z."/>
            <person name="Yu L."/>
            <person name="Li Y."/>
            <person name="Sun Y."/>
            <person name="Li W."/>
            <person name="Chen Y."/>
            <person name="Li Y."/>
            <person name="Zhang Y."/>
            <person name="Ai D."/>
            <person name="Zhao J."/>
            <person name="Shang C."/>
            <person name="Ma Y."/>
            <person name="Wu B."/>
            <person name="Wang M."/>
            <person name="Gao L."/>
            <person name="Sun D."/>
            <person name="Zhang P."/>
            <person name="Guo F."/>
            <person name="Wang W."/>
            <person name="Li Y."/>
            <person name="Wang J."/>
            <person name="Varshney R.K."/>
            <person name="Wang J."/>
            <person name="Ling H.Q."/>
            <person name="Wan P."/>
        </authorList>
    </citation>
    <scope>NUCLEOTIDE SEQUENCE</scope>
    <source>
        <strain evidence="3">cv. Jingnong 6</strain>
    </source>
</reference>
<evidence type="ECO:0000256" key="1">
    <source>
        <dbReference type="SAM" id="MobiDB-lite"/>
    </source>
</evidence>
<dbReference type="AlphaFoldDB" id="A0A0L9VKF3"/>